<evidence type="ECO:0000256" key="1">
    <source>
        <dbReference type="ARBA" id="ARBA00024332"/>
    </source>
</evidence>
<gene>
    <name evidence="4" type="ORF">POBO1169_LOCUS9052</name>
</gene>
<comment type="similarity">
    <text evidence="1">Belongs to the DNAI7 family.</text>
</comment>
<feature type="domain" description="IC97/Casc1 N-terminal" evidence="3">
    <location>
        <begin position="29"/>
        <end position="233"/>
    </location>
</feature>
<feature type="coiled-coil region" evidence="2">
    <location>
        <begin position="14"/>
        <end position="71"/>
    </location>
</feature>
<name>A0A6T7W6T2_9CHLO</name>
<keyword evidence="2" id="KW-0175">Coiled coil</keyword>
<dbReference type="AlphaFoldDB" id="A0A6T7W6T2"/>
<evidence type="ECO:0000256" key="2">
    <source>
        <dbReference type="SAM" id="Coils"/>
    </source>
</evidence>
<dbReference type="EMBL" id="HBFA01017780">
    <property type="protein sequence ID" value="CAD8667402.1"/>
    <property type="molecule type" value="Transcribed_RNA"/>
</dbReference>
<dbReference type="PANTHER" id="PTHR20929">
    <property type="entry name" value="LUNG ADENOMA SUSCEPTIBILITY 1-RELATED"/>
    <property type="match status" value="1"/>
</dbReference>
<proteinExistence type="inferred from homology"/>
<sequence>MAKGAAKGKGKKKAEELEAARLAAAEEAARLEAERLKLEEEERIKAEAEKAERLKVEGARLAVEAARLQSERDEEIPLHSQRKNALQVAHAATSDQIEWDRYIDCVPRPNPLFDSDLNGYLLTLQERAQKVLDDTLGICQDNELIVKESLALTLFPSHFDCSETRERQCKYAEDIRALSTGMIDSNTAHILQHADEFLSPSAQAAQTAQNVLVHSQVDQFKMGLWVNLAKNPRQRAVEIEELGFQVELPKSLLLASIAVRLLHMHYDSFTPKAKNEYMAVGGVFTVDLLSLPPLPKKVKGWTIRQVTPLATNVQKLPYPIPPAGGEMAASSANLANVLPMGLTFSLPKHVLLLEEEPEVGWWDTEEEKWQTDGITDVKYDAEAHSLSFSTTKLLSLGLLLSRIKLLPYDYWHYRPTSATTGVVSLTPENNPFPDPIMIHVSEGGCKLLLPDRPALRPLMEEERPAALLLRLLTDSGVPLLPEDRDAEHASMDVKKAEVEKALCADLALLGSTFMFASSTWNRDATDDDCIFRLKELADFARCEERDAVKVFSKHKEGGLITVLRKAKGVAELPITDADPKMPETMDLQITPHEDISWEQEGLEPLYFAASIRQLLKDKMMPETMERIECASPTFTENLHHLMYTLRLFSFT</sequence>
<organism evidence="4">
    <name type="scientific">Pyramimonas obovata</name>
    <dbReference type="NCBI Taxonomy" id="1411642"/>
    <lineage>
        <taxon>Eukaryota</taxon>
        <taxon>Viridiplantae</taxon>
        <taxon>Chlorophyta</taxon>
        <taxon>Pyramimonadophyceae</taxon>
        <taxon>Pyramimonadales</taxon>
        <taxon>Pyramimonadaceae</taxon>
        <taxon>Pyramimonas</taxon>
        <taxon>Pyramimonas incertae sedis</taxon>
    </lineage>
</organism>
<dbReference type="Pfam" id="PF15927">
    <property type="entry name" value="Casc1_N"/>
    <property type="match status" value="1"/>
</dbReference>
<dbReference type="InterPro" id="IPR023247">
    <property type="entry name" value="IC97/Dnai7-like"/>
</dbReference>
<reference evidence="4" key="1">
    <citation type="submission" date="2021-01" db="EMBL/GenBank/DDBJ databases">
        <authorList>
            <person name="Corre E."/>
            <person name="Pelletier E."/>
            <person name="Niang G."/>
            <person name="Scheremetjew M."/>
            <person name="Finn R."/>
            <person name="Kale V."/>
            <person name="Holt S."/>
            <person name="Cochrane G."/>
            <person name="Meng A."/>
            <person name="Brown T."/>
            <person name="Cohen L."/>
        </authorList>
    </citation>
    <scope>NUCLEOTIDE SEQUENCE</scope>
    <source>
        <strain evidence="4">CCMP722</strain>
    </source>
</reference>
<dbReference type="GO" id="GO:0048487">
    <property type="term" value="F:beta-tubulin binding"/>
    <property type="evidence" value="ECO:0007669"/>
    <property type="project" value="TreeGrafter"/>
</dbReference>
<dbReference type="PRINTS" id="PR02043">
    <property type="entry name" value="CANCERSCCP1"/>
</dbReference>
<evidence type="ECO:0000259" key="3">
    <source>
        <dbReference type="Pfam" id="PF15927"/>
    </source>
</evidence>
<accession>A0A6T7W6T2</accession>
<dbReference type="GO" id="GO:0008017">
    <property type="term" value="F:microtubule binding"/>
    <property type="evidence" value="ECO:0007669"/>
    <property type="project" value="TreeGrafter"/>
</dbReference>
<protein>
    <recommendedName>
        <fullName evidence="3">IC97/Casc1 N-terminal domain-containing protein</fullName>
    </recommendedName>
</protein>
<dbReference type="InterPro" id="IPR031826">
    <property type="entry name" value="IC97/Casc1_N"/>
</dbReference>
<dbReference type="PANTHER" id="PTHR20929:SF11">
    <property type="entry name" value="DYNEIN AXONEMAL INTERMEDIATE CHAIN 7"/>
    <property type="match status" value="1"/>
</dbReference>
<evidence type="ECO:0000313" key="4">
    <source>
        <dbReference type="EMBL" id="CAD8667402.1"/>
    </source>
</evidence>
<dbReference type="GO" id="GO:0005930">
    <property type="term" value="C:axoneme"/>
    <property type="evidence" value="ECO:0007669"/>
    <property type="project" value="TreeGrafter"/>
</dbReference>